<protein>
    <submittedName>
        <fullName evidence="4">DUF3817 domain-containing protein</fullName>
    </submittedName>
</protein>
<evidence type="ECO:0000313" key="2">
    <source>
        <dbReference type="EMBL" id="VDM38348.1"/>
    </source>
</evidence>
<reference evidence="4" key="1">
    <citation type="submission" date="2016-06" db="UniProtKB">
        <authorList>
            <consortium name="WormBaseParasite"/>
        </authorList>
    </citation>
    <scope>IDENTIFICATION</scope>
</reference>
<dbReference type="WBParaSite" id="TCNE_0000702701-mRNA-1">
    <property type="protein sequence ID" value="TCNE_0000702701-mRNA-1"/>
    <property type="gene ID" value="TCNE_0000702701"/>
</dbReference>
<feature type="transmembrane region" description="Helical" evidence="1">
    <location>
        <begin position="95"/>
        <end position="117"/>
    </location>
</feature>
<evidence type="ECO:0000313" key="3">
    <source>
        <dbReference type="Proteomes" id="UP000050794"/>
    </source>
</evidence>
<keyword evidence="1" id="KW-0472">Membrane</keyword>
<evidence type="ECO:0000313" key="4">
    <source>
        <dbReference type="WBParaSite" id="TCNE_0000702701-mRNA-1"/>
    </source>
</evidence>
<keyword evidence="3" id="KW-1185">Reference proteome</keyword>
<evidence type="ECO:0000256" key="1">
    <source>
        <dbReference type="SAM" id="Phobius"/>
    </source>
</evidence>
<feature type="transmembrane region" description="Helical" evidence="1">
    <location>
        <begin position="38"/>
        <end position="56"/>
    </location>
</feature>
<gene>
    <name evidence="2" type="ORF">TCNE_LOCUS7027</name>
</gene>
<dbReference type="AlphaFoldDB" id="A0A183UEV7"/>
<accession>A0A183UEV7</accession>
<dbReference type="Proteomes" id="UP000050794">
    <property type="component" value="Unassembled WGS sequence"/>
</dbReference>
<sequence>MVVTNVIRFDHQARPYYLGRIHCRFSYTLINAQRIQKLIFTVAGWILFQVFKDGWFTFFMDMMIPMRALHGCYVIIEIIAVIGLFFAFWKKNEYFLFPAILFLASFKEIAIAIWTLIYPSSSVLEWFGEQHRSAPFKNMFFYHGYRAPLKNVRFYSILTLCFASLLLIADVIMLIITIKFYKYYHDWRIARKNGGETIAYASRISDPSSLPQTQTVNVDN</sequence>
<keyword evidence="1" id="KW-0812">Transmembrane</keyword>
<name>A0A183UEV7_TOXCA</name>
<organism evidence="3 4">
    <name type="scientific">Toxocara canis</name>
    <name type="common">Canine roundworm</name>
    <dbReference type="NCBI Taxonomy" id="6265"/>
    <lineage>
        <taxon>Eukaryota</taxon>
        <taxon>Metazoa</taxon>
        <taxon>Ecdysozoa</taxon>
        <taxon>Nematoda</taxon>
        <taxon>Chromadorea</taxon>
        <taxon>Rhabditida</taxon>
        <taxon>Spirurina</taxon>
        <taxon>Ascaridomorpha</taxon>
        <taxon>Ascaridoidea</taxon>
        <taxon>Toxocaridae</taxon>
        <taxon>Toxocara</taxon>
    </lineage>
</organism>
<proteinExistence type="predicted"/>
<feature type="transmembrane region" description="Helical" evidence="1">
    <location>
        <begin position="154"/>
        <end position="181"/>
    </location>
</feature>
<dbReference type="EMBL" id="UYWY01019599">
    <property type="protein sequence ID" value="VDM38348.1"/>
    <property type="molecule type" value="Genomic_DNA"/>
</dbReference>
<feature type="transmembrane region" description="Helical" evidence="1">
    <location>
        <begin position="68"/>
        <end position="88"/>
    </location>
</feature>
<reference evidence="2 3" key="2">
    <citation type="submission" date="2018-11" db="EMBL/GenBank/DDBJ databases">
        <authorList>
            <consortium name="Pathogen Informatics"/>
        </authorList>
    </citation>
    <scope>NUCLEOTIDE SEQUENCE [LARGE SCALE GENOMIC DNA]</scope>
</reference>
<keyword evidence="1" id="KW-1133">Transmembrane helix</keyword>